<evidence type="ECO:0000256" key="3">
    <source>
        <dbReference type="ARBA" id="ARBA00022448"/>
    </source>
</evidence>
<dbReference type="VEuPathDB" id="FungiDB:MPH_01686"/>
<feature type="transmembrane region" description="Helical" evidence="8">
    <location>
        <begin position="499"/>
        <end position="518"/>
    </location>
</feature>
<dbReference type="InParanoid" id="K2S7V9"/>
<feature type="transmembrane region" description="Helical" evidence="8">
    <location>
        <begin position="412"/>
        <end position="435"/>
    </location>
</feature>
<dbReference type="HOGENOM" id="CLU_493522_0_0_1"/>
<dbReference type="Proteomes" id="UP000007129">
    <property type="component" value="Unassembled WGS sequence"/>
</dbReference>
<dbReference type="eggNOG" id="KOG0254">
    <property type="taxonomic scope" value="Eukaryota"/>
</dbReference>
<keyword evidence="6 8" id="KW-0472">Membrane</keyword>
<feature type="transmembrane region" description="Helical" evidence="8">
    <location>
        <begin position="325"/>
        <end position="342"/>
    </location>
</feature>
<dbReference type="AlphaFoldDB" id="K2S7V9"/>
<organism evidence="9 10">
    <name type="scientific">Macrophomina phaseolina (strain MS6)</name>
    <name type="common">Charcoal rot fungus</name>
    <dbReference type="NCBI Taxonomy" id="1126212"/>
    <lineage>
        <taxon>Eukaryota</taxon>
        <taxon>Fungi</taxon>
        <taxon>Dikarya</taxon>
        <taxon>Ascomycota</taxon>
        <taxon>Pezizomycotina</taxon>
        <taxon>Dothideomycetes</taxon>
        <taxon>Dothideomycetes incertae sedis</taxon>
        <taxon>Botryosphaeriales</taxon>
        <taxon>Botryosphaeriaceae</taxon>
        <taxon>Macrophomina</taxon>
    </lineage>
</organism>
<dbReference type="OrthoDB" id="4078873at2759"/>
<dbReference type="EMBL" id="AHHD01000070">
    <property type="protein sequence ID" value="EKG20987.1"/>
    <property type="molecule type" value="Genomic_DNA"/>
</dbReference>
<evidence type="ECO:0000256" key="7">
    <source>
        <dbReference type="SAM" id="MobiDB-lite"/>
    </source>
</evidence>
<dbReference type="GO" id="GO:0005886">
    <property type="term" value="C:plasma membrane"/>
    <property type="evidence" value="ECO:0007669"/>
    <property type="project" value="TreeGrafter"/>
</dbReference>
<feature type="transmembrane region" description="Helical" evidence="8">
    <location>
        <begin position="473"/>
        <end position="493"/>
    </location>
</feature>
<feature type="compositionally biased region" description="Basic and acidic residues" evidence="7">
    <location>
        <begin position="203"/>
        <end position="226"/>
    </location>
</feature>
<dbReference type="FunFam" id="1.20.1250.20:FF:000284">
    <property type="entry name" value="Siderophore iron transporter mirB"/>
    <property type="match status" value="1"/>
</dbReference>
<evidence type="ECO:0000313" key="10">
    <source>
        <dbReference type="Proteomes" id="UP000007129"/>
    </source>
</evidence>
<reference evidence="9 10" key="1">
    <citation type="journal article" date="2012" name="BMC Genomics">
        <title>Tools to kill: Genome of one of the most destructive plant pathogenic fungi Macrophomina phaseolina.</title>
        <authorList>
            <person name="Islam M.S."/>
            <person name="Haque M.S."/>
            <person name="Islam M.M."/>
            <person name="Emdad E.M."/>
            <person name="Halim A."/>
            <person name="Hossen Q.M.M."/>
            <person name="Hossain M.Z."/>
            <person name="Ahmed B."/>
            <person name="Rahim S."/>
            <person name="Rahman M.S."/>
            <person name="Alam M.M."/>
            <person name="Hou S."/>
            <person name="Wan X."/>
            <person name="Saito J.A."/>
            <person name="Alam M."/>
        </authorList>
    </citation>
    <scope>NUCLEOTIDE SEQUENCE [LARGE SCALE GENOMIC DNA]</scope>
    <source>
        <strain evidence="9 10">MS6</strain>
    </source>
</reference>
<dbReference type="PANTHER" id="PTHR23501">
    <property type="entry name" value="MAJOR FACILITATOR SUPERFAMILY"/>
    <property type="match status" value="1"/>
</dbReference>
<comment type="subcellular location">
    <subcellularLocation>
        <location evidence="1">Membrane</location>
        <topology evidence="1">Multi-pass membrane protein</topology>
    </subcellularLocation>
</comment>
<dbReference type="InterPro" id="IPR010573">
    <property type="entry name" value="MFS_Str1/Tri12-like"/>
</dbReference>
<keyword evidence="3" id="KW-0813">Transport</keyword>
<keyword evidence="5 8" id="KW-1133">Transmembrane helix</keyword>
<feature type="transmembrane region" description="Helical" evidence="8">
    <location>
        <begin position="354"/>
        <end position="372"/>
    </location>
</feature>
<accession>K2S7V9</accession>
<evidence type="ECO:0000313" key="9">
    <source>
        <dbReference type="EMBL" id="EKG20987.1"/>
    </source>
</evidence>
<feature type="region of interest" description="Disordered" evidence="7">
    <location>
        <begin position="191"/>
        <end position="236"/>
    </location>
</feature>
<feature type="transmembrane region" description="Helical" evidence="8">
    <location>
        <begin position="252"/>
        <end position="273"/>
    </location>
</feature>
<evidence type="ECO:0000256" key="6">
    <source>
        <dbReference type="ARBA" id="ARBA00023136"/>
    </source>
</evidence>
<evidence type="ECO:0000256" key="4">
    <source>
        <dbReference type="ARBA" id="ARBA00022692"/>
    </source>
</evidence>
<evidence type="ECO:0000256" key="1">
    <source>
        <dbReference type="ARBA" id="ARBA00004141"/>
    </source>
</evidence>
<dbReference type="Gene3D" id="1.20.1250.20">
    <property type="entry name" value="MFS general substrate transporter like domains"/>
    <property type="match status" value="1"/>
</dbReference>
<dbReference type="SUPFAM" id="SSF103473">
    <property type="entry name" value="MFS general substrate transporter"/>
    <property type="match status" value="1"/>
</dbReference>
<evidence type="ECO:0000256" key="2">
    <source>
        <dbReference type="ARBA" id="ARBA00008335"/>
    </source>
</evidence>
<gene>
    <name evidence="9" type="ORF">MPH_01686</name>
</gene>
<sequence>MLFNGGQTFKLIDLDGRWILAGTVDRHAWQYFWFFTTLDVAAPDEQKDREKRLHIRERLHGQLHLPRRGKPQFGSRAKSGGHGSHSQDHHAEWGLRPGPIAPRPCPGGHHLFSPLGRESAVRPNAPLSPDAAVYNHISRALPTSTHAVTTHPCRSSSSFLPCIPVAHSSPWLFIAIIMGLVPTEEQRAVEIMPPMPPPTGPTDLRESRPDSPHSDEKKEPNEHIVDGDASSDEESVRIQDGVKRVEAITQAWTMKTLFITAVLIYICSFVNSMQQQITGNLGIYVTSAFSQHSLIATTQVLSSVIAGVSKFPICKIIDIWGRVEGFILMTLLTVVGLIMMAACKNVETYAASQCIYWVGYNGMGYVINVFLADMTSLRNRMIFYGINSTPFIANVFAGPAIAQLFYERSSWQWAFGSFAIILPFIAAPVAGMFMYNNSVAKKKGLLPPRLASGRTAGQSIYYYCREFDLIGQLLLIIGLCLLLVPLTLAGAAVNRWSTGYIIAMLVLGFAFVVVFVLYEKFFAPVTFIPYKYMKDRTVLAACVLCGTLFVSF</sequence>
<name>K2S7V9_MACPH</name>
<protein>
    <submittedName>
        <fullName evidence="9">Fungal trichothecene efflux pump</fullName>
    </submittedName>
</protein>
<feature type="region of interest" description="Disordered" evidence="7">
    <location>
        <begin position="57"/>
        <end position="123"/>
    </location>
</feature>
<dbReference type="GO" id="GO:0022857">
    <property type="term" value="F:transmembrane transporter activity"/>
    <property type="evidence" value="ECO:0007669"/>
    <property type="project" value="InterPro"/>
</dbReference>
<proteinExistence type="inferred from homology"/>
<keyword evidence="4 8" id="KW-0812">Transmembrane</keyword>
<evidence type="ECO:0000256" key="8">
    <source>
        <dbReference type="SAM" id="Phobius"/>
    </source>
</evidence>
<dbReference type="PANTHER" id="PTHR23501:SF107">
    <property type="entry name" value="TRANSPORTER, PUTATIVE (AFU_ORTHOLOGUE AFUA_7G04730)-RELATED"/>
    <property type="match status" value="1"/>
</dbReference>
<dbReference type="InterPro" id="IPR036259">
    <property type="entry name" value="MFS_trans_sf"/>
</dbReference>
<comment type="similarity">
    <text evidence="2">Belongs to the major facilitator superfamily.</text>
</comment>
<dbReference type="Pfam" id="PF06609">
    <property type="entry name" value="TRI12"/>
    <property type="match status" value="1"/>
</dbReference>
<feature type="transmembrane region" description="Helical" evidence="8">
    <location>
        <begin position="384"/>
        <end position="406"/>
    </location>
</feature>
<comment type="caution">
    <text evidence="9">The sequence shown here is derived from an EMBL/GenBank/DDBJ whole genome shotgun (WGS) entry which is preliminary data.</text>
</comment>
<evidence type="ECO:0000256" key="5">
    <source>
        <dbReference type="ARBA" id="ARBA00022989"/>
    </source>
</evidence>